<proteinExistence type="predicted"/>
<evidence type="ECO:0000313" key="2">
    <source>
        <dbReference type="EMBL" id="KAG2241285.1"/>
    </source>
</evidence>
<keyword evidence="1" id="KW-0472">Membrane</keyword>
<gene>
    <name evidence="2" type="ORF">Bca52824_096731</name>
</gene>
<protein>
    <submittedName>
        <fullName evidence="2">Uncharacterized protein</fullName>
    </submittedName>
</protein>
<dbReference type="EMBL" id="JAAMPC010001143">
    <property type="protein sequence ID" value="KAG2241285.1"/>
    <property type="molecule type" value="Genomic_DNA"/>
</dbReference>
<organism evidence="2 3">
    <name type="scientific">Brassica carinata</name>
    <name type="common">Ethiopian mustard</name>
    <name type="synonym">Abyssinian cabbage</name>
    <dbReference type="NCBI Taxonomy" id="52824"/>
    <lineage>
        <taxon>Eukaryota</taxon>
        <taxon>Viridiplantae</taxon>
        <taxon>Streptophyta</taxon>
        <taxon>Embryophyta</taxon>
        <taxon>Tracheophyta</taxon>
        <taxon>Spermatophyta</taxon>
        <taxon>Magnoliopsida</taxon>
        <taxon>eudicotyledons</taxon>
        <taxon>Gunneridae</taxon>
        <taxon>Pentapetalae</taxon>
        <taxon>rosids</taxon>
        <taxon>malvids</taxon>
        <taxon>Brassicales</taxon>
        <taxon>Brassicaceae</taxon>
        <taxon>Brassiceae</taxon>
        <taxon>Brassica</taxon>
    </lineage>
</organism>
<accession>A0A8X7NXE1</accession>
<keyword evidence="1" id="KW-1133">Transmembrane helix</keyword>
<feature type="transmembrane region" description="Helical" evidence="1">
    <location>
        <begin position="50"/>
        <end position="67"/>
    </location>
</feature>
<evidence type="ECO:0000256" key="1">
    <source>
        <dbReference type="SAM" id="Phobius"/>
    </source>
</evidence>
<dbReference type="AlphaFoldDB" id="A0A8X7NXE1"/>
<sequence length="69" mass="7829">MKKNIDVFDFNEEDELAESASGKLLEKFANPSSSISPALQCRRIQSCESLLLFFFFLLYLHTVIVLAEA</sequence>
<dbReference type="Proteomes" id="UP000886595">
    <property type="component" value="Unassembled WGS sequence"/>
</dbReference>
<comment type="caution">
    <text evidence="2">The sequence shown here is derived from an EMBL/GenBank/DDBJ whole genome shotgun (WGS) entry which is preliminary data.</text>
</comment>
<evidence type="ECO:0000313" key="3">
    <source>
        <dbReference type="Proteomes" id="UP000886595"/>
    </source>
</evidence>
<name>A0A8X7NXE1_BRACI</name>
<reference evidence="2 3" key="1">
    <citation type="submission" date="2020-02" db="EMBL/GenBank/DDBJ databases">
        <authorList>
            <person name="Ma Q."/>
            <person name="Huang Y."/>
            <person name="Song X."/>
            <person name="Pei D."/>
        </authorList>
    </citation>
    <scope>NUCLEOTIDE SEQUENCE [LARGE SCALE GENOMIC DNA]</scope>
    <source>
        <strain evidence="2">Sxm20200214</strain>
        <tissue evidence="2">Leaf</tissue>
    </source>
</reference>
<dbReference type="OrthoDB" id="10604613at2759"/>
<keyword evidence="1" id="KW-0812">Transmembrane</keyword>
<keyword evidence="3" id="KW-1185">Reference proteome</keyword>